<dbReference type="FunFam" id="1.10.238.10:FF:000089">
    <property type="entry name" value="calmodulin-like protein 3"/>
    <property type="match status" value="1"/>
</dbReference>
<keyword evidence="4" id="KW-0106">Calcium</keyword>
<evidence type="ECO:0000256" key="2">
    <source>
        <dbReference type="ARBA" id="ARBA00022723"/>
    </source>
</evidence>
<dbReference type="InterPro" id="IPR011992">
    <property type="entry name" value="EF-hand-dom_pair"/>
</dbReference>
<dbReference type="AlphaFoldDB" id="A0AAV0GDV5"/>
<dbReference type="InterPro" id="IPR002048">
    <property type="entry name" value="EF_hand_dom"/>
</dbReference>
<sequence length="211" mass="23756">MLILDGSVYSLNIVMVLETKTAIAMSCYLNIQYYLSKCKLPRRKASVPSISRQSSISCPAYMPKTDEMKKVFDRFDFDRDGKISPNDYKAVLRCMGNSGLSVMREVGMIFEVADLNGDGYIDFEEFVEMQRDGGIRSVDLQSAFRVFDRDGDGKICAEDLFEVLRRLGEGCSLLDCQKMVRAVDGNGDGVVDIDEFITMMTSTMRSMTITR</sequence>
<dbReference type="GO" id="GO:0005509">
    <property type="term" value="F:calcium ion binding"/>
    <property type="evidence" value="ECO:0007669"/>
    <property type="project" value="InterPro"/>
</dbReference>
<name>A0AAV0GDV5_9ASTE</name>
<evidence type="ECO:0000313" key="7">
    <source>
        <dbReference type="EMBL" id="CAH9146020.1"/>
    </source>
</evidence>
<dbReference type="CDD" id="cd00051">
    <property type="entry name" value="EFh"/>
    <property type="match status" value="2"/>
</dbReference>
<keyword evidence="2" id="KW-0479">Metal-binding</keyword>
<keyword evidence="8" id="KW-1185">Reference proteome</keyword>
<reference evidence="7" key="1">
    <citation type="submission" date="2022-07" db="EMBL/GenBank/DDBJ databases">
        <authorList>
            <person name="Macas J."/>
            <person name="Novak P."/>
            <person name="Neumann P."/>
        </authorList>
    </citation>
    <scope>NUCLEOTIDE SEQUENCE</scope>
</reference>
<comment type="function">
    <text evidence="1">Potential calcium sensor.</text>
</comment>
<feature type="domain" description="EF-hand" evidence="5">
    <location>
        <begin position="63"/>
        <end position="98"/>
    </location>
</feature>
<dbReference type="GO" id="GO:0005737">
    <property type="term" value="C:cytoplasm"/>
    <property type="evidence" value="ECO:0007669"/>
    <property type="project" value="UniProtKB-ARBA"/>
</dbReference>
<feature type="domain" description="EF-hand" evidence="5">
    <location>
        <begin position="171"/>
        <end position="206"/>
    </location>
</feature>
<dbReference type="InterPro" id="IPR039647">
    <property type="entry name" value="EF_hand_pair_protein_CML-like"/>
</dbReference>
<dbReference type="EMBL" id="CAMAPF010000033">
    <property type="protein sequence ID" value="CAH9079764.1"/>
    <property type="molecule type" value="Genomic_DNA"/>
</dbReference>
<evidence type="ECO:0000313" key="6">
    <source>
        <dbReference type="EMBL" id="CAH9079764.1"/>
    </source>
</evidence>
<feature type="domain" description="EF-hand" evidence="5">
    <location>
        <begin position="101"/>
        <end position="129"/>
    </location>
</feature>
<dbReference type="SMART" id="SM00054">
    <property type="entry name" value="EFh"/>
    <property type="match status" value="4"/>
</dbReference>
<evidence type="ECO:0000313" key="8">
    <source>
        <dbReference type="Proteomes" id="UP001152523"/>
    </source>
</evidence>
<comment type="caution">
    <text evidence="7">The sequence shown here is derived from an EMBL/GenBank/DDBJ whole genome shotgun (WGS) entry which is preliminary data.</text>
</comment>
<feature type="domain" description="EF-hand" evidence="5">
    <location>
        <begin position="135"/>
        <end position="170"/>
    </location>
</feature>
<evidence type="ECO:0000256" key="3">
    <source>
        <dbReference type="ARBA" id="ARBA00022737"/>
    </source>
</evidence>
<dbReference type="PANTHER" id="PTHR10891">
    <property type="entry name" value="EF-HAND CALCIUM-BINDING DOMAIN CONTAINING PROTEIN"/>
    <property type="match status" value="1"/>
</dbReference>
<dbReference type="PROSITE" id="PS50222">
    <property type="entry name" value="EF_HAND_2"/>
    <property type="match status" value="4"/>
</dbReference>
<dbReference type="EMBL" id="CAMAPF010001091">
    <property type="protein sequence ID" value="CAH9146020.1"/>
    <property type="molecule type" value="Genomic_DNA"/>
</dbReference>
<accession>A0AAV0GDV5</accession>
<organism evidence="7 8">
    <name type="scientific">Cuscuta epithymum</name>
    <dbReference type="NCBI Taxonomy" id="186058"/>
    <lineage>
        <taxon>Eukaryota</taxon>
        <taxon>Viridiplantae</taxon>
        <taxon>Streptophyta</taxon>
        <taxon>Embryophyta</taxon>
        <taxon>Tracheophyta</taxon>
        <taxon>Spermatophyta</taxon>
        <taxon>Magnoliopsida</taxon>
        <taxon>eudicotyledons</taxon>
        <taxon>Gunneridae</taxon>
        <taxon>Pentapetalae</taxon>
        <taxon>asterids</taxon>
        <taxon>lamiids</taxon>
        <taxon>Solanales</taxon>
        <taxon>Convolvulaceae</taxon>
        <taxon>Cuscuteae</taxon>
        <taxon>Cuscuta</taxon>
        <taxon>Cuscuta subgen. Cuscuta</taxon>
    </lineage>
</organism>
<protein>
    <recommendedName>
        <fullName evidence="5">EF-hand domain-containing protein</fullName>
    </recommendedName>
</protein>
<dbReference type="Gene3D" id="1.10.238.10">
    <property type="entry name" value="EF-hand"/>
    <property type="match status" value="2"/>
</dbReference>
<dbReference type="Pfam" id="PF13499">
    <property type="entry name" value="EF-hand_7"/>
    <property type="match status" value="2"/>
</dbReference>
<gene>
    <name evidence="7" type="ORF">CEPIT_LOCUS42670</name>
    <name evidence="6" type="ORF">CEPIT_LOCUS7042</name>
</gene>
<dbReference type="InterPro" id="IPR018247">
    <property type="entry name" value="EF_Hand_1_Ca_BS"/>
</dbReference>
<dbReference type="Proteomes" id="UP001152523">
    <property type="component" value="Unassembled WGS sequence"/>
</dbReference>
<dbReference type="PROSITE" id="PS00018">
    <property type="entry name" value="EF_HAND_1"/>
    <property type="match status" value="3"/>
</dbReference>
<evidence type="ECO:0000256" key="4">
    <source>
        <dbReference type="ARBA" id="ARBA00022837"/>
    </source>
</evidence>
<keyword evidence="3" id="KW-0677">Repeat</keyword>
<evidence type="ECO:0000259" key="5">
    <source>
        <dbReference type="PROSITE" id="PS50222"/>
    </source>
</evidence>
<evidence type="ECO:0000256" key="1">
    <source>
        <dbReference type="ARBA" id="ARBA00003291"/>
    </source>
</evidence>
<dbReference type="SUPFAM" id="SSF47473">
    <property type="entry name" value="EF-hand"/>
    <property type="match status" value="1"/>
</dbReference>
<proteinExistence type="predicted"/>